<dbReference type="GO" id="GO:0005694">
    <property type="term" value="C:chromosome"/>
    <property type="evidence" value="ECO:0007669"/>
    <property type="project" value="TreeGrafter"/>
</dbReference>
<dbReference type="SUPFAM" id="SSF110849">
    <property type="entry name" value="ParB/Sulfiredoxin"/>
    <property type="match status" value="1"/>
</dbReference>
<dbReference type="InterPro" id="IPR022304">
    <property type="entry name" value="ICE_PFGI_1_ParB"/>
</dbReference>
<dbReference type="RefSeq" id="WP_172542244.1">
    <property type="nucleotide sequence ID" value="NZ_JBHLZC010000005.1"/>
</dbReference>
<dbReference type="InterPro" id="IPR003115">
    <property type="entry name" value="ParB_N"/>
</dbReference>
<name>A0A381E7R4_9GAMM</name>
<feature type="domain" description="ParB-like N-terminal" evidence="2">
    <location>
        <begin position="35"/>
        <end position="134"/>
    </location>
</feature>
<dbReference type="PANTHER" id="PTHR33375:SF1">
    <property type="entry name" value="CHROMOSOME-PARTITIONING PROTEIN PARB-RELATED"/>
    <property type="match status" value="1"/>
</dbReference>
<dbReference type="Gene3D" id="3.90.1530.30">
    <property type="match status" value="1"/>
</dbReference>
<gene>
    <name evidence="3" type="ORF">NCTC13294_01293</name>
</gene>
<protein>
    <submittedName>
        <fullName evidence="3">Integrating conjugative element, PFGI_1 class, ParB family protein</fullName>
    </submittedName>
</protein>
<proteinExistence type="predicted"/>
<accession>A0A381E7R4</accession>
<dbReference type="SMART" id="SM00470">
    <property type="entry name" value="ParB"/>
    <property type="match status" value="1"/>
</dbReference>
<dbReference type="NCBIfam" id="TIGR03764">
    <property type="entry name" value="ICE_PFGI_1_parB"/>
    <property type="match status" value="1"/>
</dbReference>
<organism evidence="3 4">
    <name type="scientific">Cardiobacterium valvarum</name>
    <dbReference type="NCBI Taxonomy" id="194702"/>
    <lineage>
        <taxon>Bacteria</taxon>
        <taxon>Pseudomonadati</taxon>
        <taxon>Pseudomonadota</taxon>
        <taxon>Gammaproteobacteria</taxon>
        <taxon>Cardiobacteriales</taxon>
        <taxon>Cardiobacteriaceae</taxon>
        <taxon>Cardiobacterium</taxon>
    </lineage>
</organism>
<dbReference type="GO" id="GO:0007059">
    <property type="term" value="P:chromosome segregation"/>
    <property type="evidence" value="ECO:0007669"/>
    <property type="project" value="TreeGrafter"/>
</dbReference>
<dbReference type="Proteomes" id="UP000254572">
    <property type="component" value="Unassembled WGS sequence"/>
</dbReference>
<dbReference type="InterPro" id="IPR036086">
    <property type="entry name" value="ParB/Sulfiredoxin_sf"/>
</dbReference>
<reference evidence="3 4" key="1">
    <citation type="submission" date="2018-06" db="EMBL/GenBank/DDBJ databases">
        <authorList>
            <consortium name="Pathogen Informatics"/>
            <person name="Doyle S."/>
        </authorList>
    </citation>
    <scope>NUCLEOTIDE SEQUENCE [LARGE SCALE GENOMIC DNA]</scope>
    <source>
        <strain evidence="3 4">NCTC13294</strain>
    </source>
</reference>
<feature type="compositionally biased region" description="Low complexity" evidence="1">
    <location>
        <begin position="316"/>
        <end position="325"/>
    </location>
</feature>
<keyword evidence="4" id="KW-1185">Reference proteome</keyword>
<sequence length="543" mass="60695">MVNNENAYDAVLGSIDLNLDALADDKTLVGRNAVISINLDDIHEFALNPRRTDNPLFAEIKASIATIGLQQPLKVTRRPGEAGYTLYDGGNTRLRALKQLWQETHDEKFFYQRCHFVPYVSDADILLHHMVENEVRGEMTLLDKSLAVWRLKSLYEQTQGKSLSVRELAELLSTQGWAIKHKTVSIFVFTAQHLAERLPQALAAGMGRARIEEIRKTFHAIRKYVDERFAAPQTLSGEAAQRGYLDHLAATDDADFAADCLDAALSDCCADIGKAFAMDKQLVYFELQQLCETGTLYRSEPLADVAQFECDQAAHAAAQRNPAPADSEAGTEQDDHPSPNTASDNPPTGATGSNHPADTDSHIHPAGTEGAVSTVTEPPALSPLEKADDVLHEQIRHLRLRYPLVQRHLDEQRDPPFCIPAEHALTAIREELAQAGSRLDPLDAAFNDEEAVLYMELTDLFAGWYHLQWDYRRTQGEEDTLPYWADCLQQVRAIQAQLQPLRPYLSALHYGFSIHAKGQEAQRQFARLAAAIHDYLRVANREE</sequence>
<evidence type="ECO:0000313" key="4">
    <source>
        <dbReference type="Proteomes" id="UP000254572"/>
    </source>
</evidence>
<feature type="region of interest" description="Disordered" evidence="1">
    <location>
        <begin position="316"/>
        <end position="376"/>
    </location>
</feature>
<dbReference type="PANTHER" id="PTHR33375">
    <property type="entry name" value="CHROMOSOME-PARTITIONING PROTEIN PARB-RELATED"/>
    <property type="match status" value="1"/>
</dbReference>
<evidence type="ECO:0000259" key="2">
    <source>
        <dbReference type="SMART" id="SM00470"/>
    </source>
</evidence>
<evidence type="ECO:0000313" key="3">
    <source>
        <dbReference type="EMBL" id="SUX22600.1"/>
    </source>
</evidence>
<dbReference type="InterPro" id="IPR050336">
    <property type="entry name" value="Chromosome_partition/occlusion"/>
</dbReference>
<evidence type="ECO:0000256" key="1">
    <source>
        <dbReference type="SAM" id="MobiDB-lite"/>
    </source>
</evidence>
<dbReference type="AlphaFoldDB" id="A0A381E7R4"/>
<feature type="compositionally biased region" description="Polar residues" evidence="1">
    <location>
        <begin position="338"/>
        <end position="356"/>
    </location>
</feature>
<dbReference type="GO" id="GO:0045881">
    <property type="term" value="P:positive regulation of sporulation resulting in formation of a cellular spore"/>
    <property type="evidence" value="ECO:0007669"/>
    <property type="project" value="TreeGrafter"/>
</dbReference>
<dbReference type="EMBL" id="UFUW01000001">
    <property type="protein sequence ID" value="SUX22600.1"/>
    <property type="molecule type" value="Genomic_DNA"/>
</dbReference>